<evidence type="ECO:0000313" key="9">
    <source>
        <dbReference type="EMBL" id="KAH6820024.1"/>
    </source>
</evidence>
<evidence type="ECO:0000256" key="5">
    <source>
        <dbReference type="ARBA" id="ARBA00023242"/>
    </source>
</evidence>
<gene>
    <name evidence="9" type="ORF">C2S53_012892</name>
</gene>
<evidence type="ECO:0000256" key="7">
    <source>
        <dbReference type="SAM" id="MobiDB-lite"/>
    </source>
</evidence>
<name>A0AAD4IRM0_PERFH</name>
<dbReference type="PANTHER" id="PTHR47287">
    <property type="entry name" value="C2H2 AND C2HC ZINC FINGERS SUPERFAMILY PROTEIN"/>
    <property type="match status" value="1"/>
</dbReference>
<dbReference type="GO" id="GO:0008270">
    <property type="term" value="F:zinc ion binding"/>
    <property type="evidence" value="ECO:0007669"/>
    <property type="project" value="UniProtKB-KW"/>
</dbReference>
<evidence type="ECO:0000259" key="8">
    <source>
        <dbReference type="PROSITE" id="PS50157"/>
    </source>
</evidence>
<accession>A0AAD4IRM0</accession>
<dbReference type="AlphaFoldDB" id="A0AAD4IRM0"/>
<feature type="domain" description="C2H2-type" evidence="8">
    <location>
        <begin position="91"/>
        <end position="118"/>
    </location>
</feature>
<keyword evidence="2" id="KW-0479">Metal-binding</keyword>
<dbReference type="PROSITE" id="PS00028">
    <property type="entry name" value="ZINC_FINGER_C2H2_1"/>
    <property type="match status" value="1"/>
</dbReference>
<keyword evidence="3 6" id="KW-0863">Zinc-finger</keyword>
<keyword evidence="5" id="KW-0539">Nucleus</keyword>
<evidence type="ECO:0000256" key="2">
    <source>
        <dbReference type="ARBA" id="ARBA00022723"/>
    </source>
</evidence>
<evidence type="ECO:0000256" key="1">
    <source>
        <dbReference type="ARBA" id="ARBA00004123"/>
    </source>
</evidence>
<evidence type="ECO:0000256" key="6">
    <source>
        <dbReference type="PROSITE-ProRule" id="PRU00042"/>
    </source>
</evidence>
<dbReference type="InterPro" id="IPR013087">
    <property type="entry name" value="Znf_C2H2_type"/>
</dbReference>
<dbReference type="Proteomes" id="UP001190926">
    <property type="component" value="Unassembled WGS sequence"/>
</dbReference>
<dbReference type="Gene3D" id="3.30.160.60">
    <property type="entry name" value="Classic Zinc Finger"/>
    <property type="match status" value="1"/>
</dbReference>
<protein>
    <recommendedName>
        <fullName evidence="8">C2H2-type domain-containing protein</fullName>
    </recommendedName>
</protein>
<dbReference type="SUPFAM" id="SSF57667">
    <property type="entry name" value="beta-beta-alpha zinc fingers"/>
    <property type="match status" value="1"/>
</dbReference>
<keyword evidence="10" id="KW-1185">Reference proteome</keyword>
<feature type="region of interest" description="Disordered" evidence="7">
    <location>
        <begin position="1"/>
        <end position="43"/>
    </location>
</feature>
<comment type="subcellular location">
    <subcellularLocation>
        <location evidence="1">Nucleus</location>
    </subcellularLocation>
</comment>
<dbReference type="PANTHER" id="PTHR47287:SF9">
    <property type="entry name" value="ZINC FINGER PROTEIN 4-LIKE"/>
    <property type="match status" value="1"/>
</dbReference>
<comment type="caution">
    <text evidence="9">The sequence shown here is derived from an EMBL/GenBank/DDBJ whole genome shotgun (WGS) entry which is preliminary data.</text>
</comment>
<keyword evidence="4" id="KW-0862">Zinc</keyword>
<feature type="compositionally biased region" description="Basic and acidic residues" evidence="7">
    <location>
        <begin position="271"/>
        <end position="285"/>
    </location>
</feature>
<dbReference type="GO" id="GO:0009788">
    <property type="term" value="P:negative regulation of abscisic acid-activated signaling pathway"/>
    <property type="evidence" value="ECO:0007669"/>
    <property type="project" value="InterPro"/>
</dbReference>
<dbReference type="InterPro" id="IPR044246">
    <property type="entry name" value="ZFP3-like"/>
</dbReference>
<organism evidence="9 10">
    <name type="scientific">Perilla frutescens var. hirtella</name>
    <name type="common">Perilla citriodora</name>
    <name type="synonym">Perilla setoyensis</name>
    <dbReference type="NCBI Taxonomy" id="608512"/>
    <lineage>
        <taxon>Eukaryota</taxon>
        <taxon>Viridiplantae</taxon>
        <taxon>Streptophyta</taxon>
        <taxon>Embryophyta</taxon>
        <taxon>Tracheophyta</taxon>
        <taxon>Spermatophyta</taxon>
        <taxon>Magnoliopsida</taxon>
        <taxon>eudicotyledons</taxon>
        <taxon>Gunneridae</taxon>
        <taxon>Pentapetalae</taxon>
        <taxon>asterids</taxon>
        <taxon>lamiids</taxon>
        <taxon>Lamiales</taxon>
        <taxon>Lamiaceae</taxon>
        <taxon>Nepetoideae</taxon>
        <taxon>Elsholtzieae</taxon>
        <taxon>Perilla</taxon>
    </lineage>
</organism>
<proteinExistence type="predicted"/>
<sequence length="285" mass="31471">MESLKPCHSEASNISVTSEESPTKKAEEEEEEKEEESSTKHEIRPGVVLDLKLVNELTNKESPSSKLLELNLFNSPDTIGSNPKISRSKTFTCSFCRREFSTSQALGGHQNAHKQERALAKHRHNMVDVTVTGAATPPFGHRGYSSYYHPYSTIPQPFYGGFNRSHGVRAESMIQKPYSYHNPWWRSSSSAYRFAAGDNMSRAYLIGPSPSSSTLDDGLKVGNFQSRGFGIDKFSASLNLGINPNPNPNPTTIDNACNAATIKAEEDDDGNDQHDASELDLDLKL</sequence>
<dbReference type="PROSITE" id="PS50157">
    <property type="entry name" value="ZINC_FINGER_C2H2_2"/>
    <property type="match status" value="1"/>
</dbReference>
<evidence type="ECO:0000313" key="10">
    <source>
        <dbReference type="Proteomes" id="UP001190926"/>
    </source>
</evidence>
<feature type="region of interest" description="Disordered" evidence="7">
    <location>
        <begin position="263"/>
        <end position="285"/>
    </location>
</feature>
<reference evidence="9 10" key="1">
    <citation type="journal article" date="2021" name="Nat. Commun.">
        <title>Incipient diploidization of the medicinal plant Perilla within 10,000 years.</title>
        <authorList>
            <person name="Zhang Y."/>
            <person name="Shen Q."/>
            <person name="Leng L."/>
            <person name="Zhang D."/>
            <person name="Chen S."/>
            <person name="Shi Y."/>
            <person name="Ning Z."/>
            <person name="Chen S."/>
        </authorList>
    </citation>
    <scope>NUCLEOTIDE SEQUENCE [LARGE SCALE GENOMIC DNA]</scope>
    <source>
        <strain evidence="10">cv. PC099</strain>
    </source>
</reference>
<dbReference type="InterPro" id="IPR036236">
    <property type="entry name" value="Znf_C2H2_sf"/>
</dbReference>
<evidence type="ECO:0000256" key="4">
    <source>
        <dbReference type="ARBA" id="ARBA00022833"/>
    </source>
</evidence>
<dbReference type="GO" id="GO:0005634">
    <property type="term" value="C:nucleus"/>
    <property type="evidence" value="ECO:0007669"/>
    <property type="project" value="UniProtKB-SubCell"/>
</dbReference>
<evidence type="ECO:0000256" key="3">
    <source>
        <dbReference type="ARBA" id="ARBA00022771"/>
    </source>
</evidence>
<dbReference type="EMBL" id="SDAM02004710">
    <property type="protein sequence ID" value="KAH6820024.1"/>
    <property type="molecule type" value="Genomic_DNA"/>
</dbReference>